<protein>
    <submittedName>
        <fullName evidence="2">Uncharacterized protein</fullName>
    </submittedName>
</protein>
<reference evidence="4" key="3">
    <citation type="journal article" date="2018" name="Vet. Microbiol.">
        <title>Molecular epidemiology of methicillin-resistant staphylococci amongst veterinary personnel, personnel-owned pets, patients and the hospital environment of two companion animal veterinary hospitals.</title>
        <authorList>
            <person name="Worthing K.A."/>
            <person name="Brown J."/>
            <person name="Gerber L."/>
            <person name="Abraham S."/>
            <person name="Trott D."/>
            <person name="Norris J.M."/>
        </authorList>
    </citation>
    <scope>NUCLEOTIDE SEQUENCE [LARGE SCALE GENOMIC DNA]</scope>
    <source>
        <strain evidence="4">ST496-2</strain>
    </source>
</reference>
<reference evidence="2" key="2">
    <citation type="journal article" date="2018" name="Vet. Microbiol.">
        <title>Methicillin-resistant staphylococci amongst veterinary personnel, personnel-owned pets, patients and the hospital environment of two small animal veterinary hospitals.</title>
        <authorList>
            <person name="Worthing K.A."/>
            <person name="Brown J."/>
            <person name="Gerber L."/>
            <person name="Abraham S."/>
            <person name="Trott D."/>
            <person name="Norris J.M."/>
        </authorList>
    </citation>
    <scope>NUCLEOTIDE SEQUENCE</scope>
    <source>
        <strain evidence="2">ST496-2</strain>
    </source>
</reference>
<reference evidence="1 3" key="1">
    <citation type="journal article" date="2018" name="Vet. Microbiol.">
        <title>Clonal diversity and geographic distribution of methicillin-resistant Staphylococcus pseudintermedius from Australian animals: Discovery of novel sequence types.</title>
        <authorList>
            <person name="Worthing K.A."/>
            <person name="Abraham S."/>
            <person name="Coombs G.W."/>
            <person name="Pang S."/>
            <person name="Saputra S."/>
            <person name="Jordan D."/>
            <person name="Trott D.J."/>
            <person name="Norris J.M."/>
        </authorList>
    </citation>
    <scope>NUCLEOTIDE SEQUENCE [LARGE SCALE GENOMIC DNA]</scope>
    <source>
        <strain evidence="1 3">ST71 3</strain>
    </source>
</reference>
<dbReference type="Proteomes" id="UP000246351">
    <property type="component" value="Unassembled WGS sequence"/>
</dbReference>
<sequence length="59" mass="7108">MTCLWLTVHTTKPVMDFHRQGVTHAGRTRKNKRLIIQRAFYFLDIEDERKDKNDAHRLV</sequence>
<organism evidence="2 4">
    <name type="scientific">Staphylococcus pseudintermedius</name>
    <dbReference type="NCBI Taxonomy" id="283734"/>
    <lineage>
        <taxon>Bacteria</taxon>
        <taxon>Bacillati</taxon>
        <taxon>Bacillota</taxon>
        <taxon>Bacilli</taxon>
        <taxon>Bacillales</taxon>
        <taxon>Staphylococcaceae</taxon>
        <taxon>Staphylococcus</taxon>
        <taxon>Staphylococcus intermedius group</taxon>
    </lineage>
</organism>
<evidence type="ECO:0000313" key="4">
    <source>
        <dbReference type="Proteomes" id="UP000256409"/>
    </source>
</evidence>
<evidence type="ECO:0000313" key="1">
    <source>
        <dbReference type="EMBL" id="PWZ98258.1"/>
    </source>
</evidence>
<name>A0A317Z223_STAPS</name>
<dbReference type="Proteomes" id="UP000256409">
    <property type="component" value="Unassembled WGS sequence"/>
</dbReference>
<dbReference type="EMBL" id="QQPC01000070">
    <property type="protein sequence ID" value="REA80695.1"/>
    <property type="molecule type" value="Genomic_DNA"/>
</dbReference>
<dbReference type="EMBL" id="QEIV01000831">
    <property type="protein sequence ID" value="PWZ98258.1"/>
    <property type="molecule type" value="Genomic_DNA"/>
</dbReference>
<comment type="caution">
    <text evidence="2">The sequence shown here is derived from an EMBL/GenBank/DDBJ whole genome shotgun (WGS) entry which is preliminary data.</text>
</comment>
<evidence type="ECO:0000313" key="2">
    <source>
        <dbReference type="EMBL" id="REA80695.1"/>
    </source>
</evidence>
<evidence type="ECO:0000313" key="3">
    <source>
        <dbReference type="Proteomes" id="UP000246351"/>
    </source>
</evidence>
<gene>
    <name evidence="1" type="ORF">DD924_09100</name>
    <name evidence="2" type="ORF">DV961_10125</name>
</gene>
<accession>A0A317Z223</accession>
<dbReference type="AlphaFoldDB" id="A0A317Z223"/>
<proteinExistence type="predicted"/>